<dbReference type="SUPFAM" id="SSF53822">
    <property type="entry name" value="Periplasmic binding protein-like I"/>
    <property type="match status" value="1"/>
</dbReference>
<dbReference type="RefSeq" id="WP_011190341.1">
    <property type="nucleotide sequence ID" value="NC_006138.1"/>
</dbReference>
<organism evidence="2 3">
    <name type="scientific">Desulfotalea psychrophila (strain LSv54 / DSM 12343)</name>
    <dbReference type="NCBI Taxonomy" id="177439"/>
    <lineage>
        <taxon>Bacteria</taxon>
        <taxon>Pseudomonadati</taxon>
        <taxon>Thermodesulfobacteriota</taxon>
        <taxon>Desulfobulbia</taxon>
        <taxon>Desulfobulbales</taxon>
        <taxon>Desulfocapsaceae</taxon>
        <taxon>Desulfotalea</taxon>
    </lineage>
</organism>
<evidence type="ECO:0008006" key="4">
    <source>
        <dbReference type="Google" id="ProtNLM"/>
    </source>
</evidence>
<dbReference type="eggNOG" id="COG2984">
    <property type="taxonomic scope" value="Bacteria"/>
</dbReference>
<dbReference type="InterPro" id="IPR007487">
    <property type="entry name" value="ABC_transpt-TYRBP-like"/>
</dbReference>
<keyword evidence="1" id="KW-0732">Signal</keyword>
<keyword evidence="3" id="KW-1185">Reference proteome</keyword>
<name>Q6AIK1_DESPS</name>
<dbReference type="KEGG" id="dps:DP3100"/>
<evidence type="ECO:0000313" key="3">
    <source>
        <dbReference type="Proteomes" id="UP000000602"/>
    </source>
</evidence>
<accession>Q6AIK1</accession>
<dbReference type="HOGENOM" id="CLU_058196_1_0_7"/>
<dbReference type="PROSITE" id="PS51257">
    <property type="entry name" value="PROKAR_LIPOPROTEIN"/>
    <property type="match status" value="1"/>
</dbReference>
<protein>
    <recommendedName>
        <fullName evidence="4">ABC transporter, periplasmic substrate-binding protein</fullName>
    </recommendedName>
</protein>
<evidence type="ECO:0000313" key="2">
    <source>
        <dbReference type="EMBL" id="CAG37829.1"/>
    </source>
</evidence>
<dbReference type="CDD" id="cd06325">
    <property type="entry name" value="PBP1_ABC_unchar_transporter"/>
    <property type="match status" value="1"/>
</dbReference>
<dbReference type="STRING" id="177439.DP3100"/>
<dbReference type="EMBL" id="CR522870">
    <property type="protein sequence ID" value="CAG37829.1"/>
    <property type="molecule type" value="Genomic_DNA"/>
</dbReference>
<proteinExistence type="predicted"/>
<dbReference type="PANTHER" id="PTHR35271:SF1">
    <property type="entry name" value="ABC TRANSPORTER, SUBSTRATE-BINDING LIPOPROTEIN"/>
    <property type="match status" value="1"/>
</dbReference>
<dbReference type="InterPro" id="IPR028082">
    <property type="entry name" value="Peripla_BP_I"/>
</dbReference>
<evidence type="ECO:0000256" key="1">
    <source>
        <dbReference type="SAM" id="SignalP"/>
    </source>
</evidence>
<dbReference type="Gene3D" id="3.40.50.2300">
    <property type="match status" value="2"/>
</dbReference>
<dbReference type="AlphaFoldDB" id="Q6AIK1"/>
<dbReference type="Proteomes" id="UP000000602">
    <property type="component" value="Chromosome"/>
</dbReference>
<dbReference type="PANTHER" id="PTHR35271">
    <property type="entry name" value="ABC TRANSPORTER, SUBSTRATE-BINDING LIPOPROTEIN-RELATED"/>
    <property type="match status" value="1"/>
</dbReference>
<feature type="signal peptide" evidence="1">
    <location>
        <begin position="1"/>
        <end position="21"/>
    </location>
</feature>
<sequence length="320" mass="34715">MQKTLVLVLLVLLSCVHSSWAAPHKISVNQFVEHPSLDAVLLGFQDYLKENGVEAEYSVHTAQANMGTAGQIAKQMLGEDADLFLSITTPSSQACAQALSRAPEALKKPLLFTAVTNPVAAGLVKDLQHPKNNITGVADKLPLKEHLQMLLEYVPRAKRIGVLYNAGEINSKATVTELKRLAAKMNIKIVEATVSKTADVYQAANSLVGRVDLVFIPTDNTIISALESVLKVGIQNQMPIFSADVDSVKRGTVAAMGFDYYKHGRQTGAMAERIFKGTAPADIPVEFQKDLELYINLTASKKMGLTPPETLIKKASHIIK</sequence>
<gene>
    <name evidence="2" type="ordered locus">DP3100</name>
</gene>
<dbReference type="OrthoDB" id="9776955at2"/>
<feature type="chain" id="PRO_5004270578" description="ABC transporter, periplasmic substrate-binding protein" evidence="1">
    <location>
        <begin position="22"/>
        <end position="320"/>
    </location>
</feature>
<reference evidence="3" key="1">
    <citation type="journal article" date="2004" name="Environ. Microbiol.">
        <title>The genome of Desulfotalea psychrophila, a sulfate-reducing bacterium from permanently cold Arctic sediments.</title>
        <authorList>
            <person name="Rabus R."/>
            <person name="Ruepp A."/>
            <person name="Frickey T."/>
            <person name="Rattei T."/>
            <person name="Fartmann B."/>
            <person name="Stark M."/>
            <person name="Bauer M."/>
            <person name="Zibat A."/>
            <person name="Lombardot T."/>
            <person name="Becker I."/>
            <person name="Amann J."/>
            <person name="Gellner K."/>
            <person name="Teeling H."/>
            <person name="Leuschner W.D."/>
            <person name="Gloeckner F.-O."/>
            <person name="Lupas A.N."/>
            <person name="Amann R."/>
            <person name="Klenk H.-P."/>
        </authorList>
    </citation>
    <scope>NUCLEOTIDE SEQUENCE [LARGE SCALE GENOMIC DNA]</scope>
    <source>
        <strain evidence="3">DSM 12343 / LSv54</strain>
    </source>
</reference>
<dbReference type="Pfam" id="PF04392">
    <property type="entry name" value="ABC_sub_bind"/>
    <property type="match status" value="1"/>
</dbReference>